<dbReference type="EMBL" id="JACVFC010000001">
    <property type="protein sequence ID" value="MBC9930341.1"/>
    <property type="molecule type" value="Genomic_DNA"/>
</dbReference>
<evidence type="ECO:0000313" key="3">
    <source>
        <dbReference type="Proteomes" id="UP000659124"/>
    </source>
</evidence>
<name>A0ABR7TLE6_9BACT</name>
<evidence type="ECO:0000313" key="2">
    <source>
        <dbReference type="EMBL" id="MBC9930341.1"/>
    </source>
</evidence>
<comment type="caution">
    <text evidence="2">The sequence shown here is derived from an EMBL/GenBank/DDBJ whole genome shotgun (WGS) entry which is preliminary data.</text>
</comment>
<organism evidence="2 3">
    <name type="scientific">Chitinophaga qingshengii</name>
    <dbReference type="NCBI Taxonomy" id="1569794"/>
    <lineage>
        <taxon>Bacteria</taxon>
        <taxon>Pseudomonadati</taxon>
        <taxon>Bacteroidota</taxon>
        <taxon>Chitinophagia</taxon>
        <taxon>Chitinophagales</taxon>
        <taxon>Chitinophagaceae</taxon>
        <taxon>Chitinophaga</taxon>
    </lineage>
</organism>
<protein>
    <submittedName>
        <fullName evidence="2">Uncharacterized protein</fullName>
    </submittedName>
</protein>
<dbReference type="Proteomes" id="UP000659124">
    <property type="component" value="Unassembled WGS sequence"/>
</dbReference>
<keyword evidence="1" id="KW-0732">Signal</keyword>
<sequence>MKLIPKMAAVAWLLAAGVPAMAQKIKLVDGDLSALKNEKQLNVEFTYDQLKVGKFDNEADYVQKKTTEYNQKESGKGDTWAKAWKNDRKDRFEPSFERLFNDNSDDTKVGDYANAKYTLIFHTTFVEPGFNVGVMRKNAYIDAEIRIVETANKSKTIATISLDNAPGRVAMGMDFDTGERIKEAYAISGKKMARFIDKH</sequence>
<feature type="signal peptide" evidence="1">
    <location>
        <begin position="1"/>
        <end position="22"/>
    </location>
</feature>
<keyword evidence="3" id="KW-1185">Reference proteome</keyword>
<accession>A0ABR7TLE6</accession>
<gene>
    <name evidence="2" type="ORF">ICL07_08125</name>
</gene>
<reference evidence="2 3" key="1">
    <citation type="submission" date="2020-09" db="EMBL/GenBank/DDBJ databases">
        <title>Genome sequences of type strains of Chitinophaga qingshengii and Chitinophaga varians.</title>
        <authorList>
            <person name="Kittiwongwattana C."/>
        </authorList>
    </citation>
    <scope>NUCLEOTIDE SEQUENCE [LARGE SCALE GENOMIC DNA]</scope>
    <source>
        <strain evidence="2 3">JCM 30026</strain>
    </source>
</reference>
<feature type="chain" id="PRO_5045714940" evidence="1">
    <location>
        <begin position="23"/>
        <end position="199"/>
    </location>
</feature>
<evidence type="ECO:0000256" key="1">
    <source>
        <dbReference type="SAM" id="SignalP"/>
    </source>
</evidence>
<proteinExistence type="predicted"/>